<evidence type="ECO:0000313" key="2">
    <source>
        <dbReference type="Proteomes" id="UP001500888"/>
    </source>
</evidence>
<keyword evidence="2" id="KW-1185">Reference proteome</keyword>
<accession>A0ABP7ILH7</accession>
<sequence length="127" mass="14545">MVATRLARPDSSQRKLAMIATGELVENNGRLLAYAAPWFAGTPAIRSVSCRSCWPNCMPLTSWMRQKPIEPIIPRRGTPHSSGLGIHRWVVEQTIALLHWFRRLRIRWEIRDDIHEAFMILASAIIC</sequence>
<organism evidence="1 2">
    <name type="scientific">Sphaerisporangium flaviroseum</name>
    <dbReference type="NCBI Taxonomy" id="509199"/>
    <lineage>
        <taxon>Bacteria</taxon>
        <taxon>Bacillati</taxon>
        <taxon>Actinomycetota</taxon>
        <taxon>Actinomycetes</taxon>
        <taxon>Streptosporangiales</taxon>
        <taxon>Streptosporangiaceae</taxon>
        <taxon>Sphaerisporangium</taxon>
    </lineage>
</organism>
<proteinExistence type="predicted"/>
<comment type="caution">
    <text evidence="1">The sequence shown here is derived from an EMBL/GenBank/DDBJ whole genome shotgun (WGS) entry which is preliminary data.</text>
</comment>
<dbReference type="Proteomes" id="UP001500888">
    <property type="component" value="Unassembled WGS sequence"/>
</dbReference>
<gene>
    <name evidence="1" type="ORF">GCM10022226_47340</name>
</gene>
<evidence type="ECO:0008006" key="3">
    <source>
        <dbReference type="Google" id="ProtNLM"/>
    </source>
</evidence>
<evidence type="ECO:0000313" key="1">
    <source>
        <dbReference type="EMBL" id="GAA3821583.1"/>
    </source>
</evidence>
<dbReference type="EMBL" id="BAAAZR010000016">
    <property type="protein sequence ID" value="GAA3821583.1"/>
    <property type="molecule type" value="Genomic_DNA"/>
</dbReference>
<reference evidence="2" key="1">
    <citation type="journal article" date="2019" name="Int. J. Syst. Evol. Microbiol.">
        <title>The Global Catalogue of Microorganisms (GCM) 10K type strain sequencing project: providing services to taxonomists for standard genome sequencing and annotation.</title>
        <authorList>
            <consortium name="The Broad Institute Genomics Platform"/>
            <consortium name="The Broad Institute Genome Sequencing Center for Infectious Disease"/>
            <person name="Wu L."/>
            <person name="Ma J."/>
        </authorList>
    </citation>
    <scope>NUCLEOTIDE SEQUENCE [LARGE SCALE GENOMIC DNA]</scope>
    <source>
        <strain evidence="2">JCM 16908</strain>
    </source>
</reference>
<protein>
    <recommendedName>
        <fullName evidence="3">Transposase</fullName>
    </recommendedName>
</protein>
<name>A0ABP7ILH7_9ACTN</name>